<dbReference type="Pfam" id="PF03739">
    <property type="entry name" value="LptF_LptG"/>
    <property type="match status" value="1"/>
</dbReference>
<dbReference type="GO" id="GO:0015920">
    <property type="term" value="P:lipopolysaccharide transport"/>
    <property type="evidence" value="ECO:0007669"/>
    <property type="project" value="TreeGrafter"/>
</dbReference>
<dbReference type="Proteomes" id="UP000216339">
    <property type="component" value="Unassembled WGS sequence"/>
</dbReference>
<feature type="transmembrane region" description="Helical" evidence="6">
    <location>
        <begin position="100"/>
        <end position="122"/>
    </location>
</feature>
<name>A0A271J379_9BACT</name>
<gene>
    <name evidence="7" type="ORF">BSZ37_15385</name>
</gene>
<comment type="subcellular location">
    <subcellularLocation>
        <location evidence="1">Cell membrane</location>
        <topology evidence="1">Multi-pass membrane protein</topology>
    </subcellularLocation>
</comment>
<feature type="transmembrane region" description="Helical" evidence="6">
    <location>
        <begin position="61"/>
        <end position="79"/>
    </location>
</feature>
<organism evidence="7 8">
    <name type="scientific">Rubrivirga marina</name>
    <dbReference type="NCBI Taxonomy" id="1196024"/>
    <lineage>
        <taxon>Bacteria</taxon>
        <taxon>Pseudomonadati</taxon>
        <taxon>Rhodothermota</taxon>
        <taxon>Rhodothermia</taxon>
        <taxon>Rhodothermales</taxon>
        <taxon>Rubricoccaceae</taxon>
        <taxon>Rubrivirga</taxon>
    </lineage>
</organism>
<dbReference type="AlphaFoldDB" id="A0A271J379"/>
<evidence type="ECO:0000256" key="5">
    <source>
        <dbReference type="ARBA" id="ARBA00023136"/>
    </source>
</evidence>
<protein>
    <recommendedName>
        <fullName evidence="9">LPS export ABC transporter permease LptG</fullName>
    </recommendedName>
</protein>
<evidence type="ECO:0000256" key="1">
    <source>
        <dbReference type="ARBA" id="ARBA00004651"/>
    </source>
</evidence>
<dbReference type="GO" id="GO:0043190">
    <property type="term" value="C:ATP-binding cassette (ABC) transporter complex"/>
    <property type="evidence" value="ECO:0007669"/>
    <property type="project" value="TreeGrafter"/>
</dbReference>
<accession>A0A271J379</accession>
<feature type="transmembrane region" description="Helical" evidence="6">
    <location>
        <begin position="307"/>
        <end position="324"/>
    </location>
</feature>
<evidence type="ECO:0000256" key="3">
    <source>
        <dbReference type="ARBA" id="ARBA00022692"/>
    </source>
</evidence>
<feature type="transmembrane region" description="Helical" evidence="6">
    <location>
        <begin position="282"/>
        <end position="300"/>
    </location>
</feature>
<dbReference type="InterPro" id="IPR005495">
    <property type="entry name" value="LptG/LptF_permease"/>
</dbReference>
<keyword evidence="5 6" id="KW-0472">Membrane</keyword>
<comment type="caution">
    <text evidence="7">The sequence shown here is derived from an EMBL/GenBank/DDBJ whole genome shotgun (WGS) entry which is preliminary data.</text>
</comment>
<sequence>MTRFDWHVLRRFLSGTALLLVLLVATFVVLDLAERIDDFLDRGATPAQIFGEYYLYYAPDILRLTSPLALFLAAVYVTARLAQSMQLTAVHMAGVSTWRFLRPFLLAGLVFTGGMLLFNGFVVPRANAVVHAFQNQYYRDAPESGGGSEIVRQTAPGEILTARYFDRERGQAFRVSVVSLADSAAGGVSRRLDASQMTWNDSLAIWQAADVAIRTFAPTGAETYAYHAVLDTALAVLPRDLAQSERDAERLTLPEAYAYVRSLERAGVTERGRPLVAYHAKIAYPFANLILVLLAVPLAARRRRGGQAAQLALGLGVAFLYLALQKTIEPLGYVQTIPPAVAAWLPHAVFGGVALLLLVRANR</sequence>
<keyword evidence="3 6" id="KW-0812">Transmembrane</keyword>
<evidence type="ECO:0000313" key="7">
    <source>
        <dbReference type="EMBL" id="PAP77728.1"/>
    </source>
</evidence>
<evidence type="ECO:0008006" key="9">
    <source>
        <dbReference type="Google" id="ProtNLM"/>
    </source>
</evidence>
<keyword evidence="4 6" id="KW-1133">Transmembrane helix</keyword>
<dbReference type="RefSeq" id="WP_179299674.1">
    <property type="nucleotide sequence ID" value="NZ_MQWD01000001.1"/>
</dbReference>
<dbReference type="EMBL" id="MQWD01000001">
    <property type="protein sequence ID" value="PAP77728.1"/>
    <property type="molecule type" value="Genomic_DNA"/>
</dbReference>
<evidence type="ECO:0000256" key="2">
    <source>
        <dbReference type="ARBA" id="ARBA00022475"/>
    </source>
</evidence>
<feature type="transmembrane region" description="Helical" evidence="6">
    <location>
        <begin position="336"/>
        <end position="359"/>
    </location>
</feature>
<dbReference type="PANTHER" id="PTHR33529:SF8">
    <property type="entry name" value="PERMEASE, YJGP_YJGQ FAMILY"/>
    <property type="match status" value="1"/>
</dbReference>
<proteinExistence type="predicted"/>
<dbReference type="PANTHER" id="PTHR33529">
    <property type="entry name" value="SLR0882 PROTEIN-RELATED"/>
    <property type="match status" value="1"/>
</dbReference>
<evidence type="ECO:0000313" key="8">
    <source>
        <dbReference type="Proteomes" id="UP000216339"/>
    </source>
</evidence>
<keyword evidence="2" id="KW-1003">Cell membrane</keyword>
<feature type="transmembrane region" description="Helical" evidence="6">
    <location>
        <begin position="12"/>
        <end position="30"/>
    </location>
</feature>
<reference evidence="7 8" key="1">
    <citation type="submission" date="2016-11" db="EMBL/GenBank/DDBJ databases">
        <title>Study of marine rhodopsin-containing bacteria.</title>
        <authorList>
            <person name="Yoshizawa S."/>
            <person name="Kumagai Y."/>
            <person name="Kogure K."/>
        </authorList>
    </citation>
    <scope>NUCLEOTIDE SEQUENCE [LARGE SCALE GENOMIC DNA]</scope>
    <source>
        <strain evidence="7 8">SAORIC-28</strain>
    </source>
</reference>
<evidence type="ECO:0000256" key="6">
    <source>
        <dbReference type="SAM" id="Phobius"/>
    </source>
</evidence>
<evidence type="ECO:0000256" key="4">
    <source>
        <dbReference type="ARBA" id="ARBA00022989"/>
    </source>
</evidence>
<keyword evidence="8" id="KW-1185">Reference proteome</keyword>